<organism evidence="9 10">
    <name type="scientific">Salipiger mangrovisoli</name>
    <dbReference type="NCBI Taxonomy" id="2865933"/>
    <lineage>
        <taxon>Bacteria</taxon>
        <taxon>Pseudomonadati</taxon>
        <taxon>Pseudomonadota</taxon>
        <taxon>Alphaproteobacteria</taxon>
        <taxon>Rhodobacterales</taxon>
        <taxon>Roseobacteraceae</taxon>
        <taxon>Salipiger</taxon>
    </lineage>
</organism>
<keyword evidence="3 7" id="KW-0812">Transmembrane</keyword>
<proteinExistence type="predicted"/>
<dbReference type="InterPro" id="IPR003856">
    <property type="entry name" value="LPS_length_determ_N"/>
</dbReference>
<feature type="transmembrane region" description="Helical" evidence="7">
    <location>
        <begin position="426"/>
        <end position="445"/>
    </location>
</feature>
<keyword evidence="10" id="KW-1185">Reference proteome</keyword>
<keyword evidence="2" id="KW-1003">Cell membrane</keyword>
<name>A0ABR9X9Z5_9RHOB</name>
<dbReference type="InterPro" id="IPR050445">
    <property type="entry name" value="Bact_polysacc_biosynth/exp"/>
</dbReference>
<evidence type="ECO:0000313" key="10">
    <source>
        <dbReference type="Proteomes" id="UP000607796"/>
    </source>
</evidence>
<evidence type="ECO:0000256" key="1">
    <source>
        <dbReference type="ARBA" id="ARBA00004651"/>
    </source>
</evidence>
<evidence type="ECO:0000313" key="9">
    <source>
        <dbReference type="EMBL" id="MBE9640440.1"/>
    </source>
</evidence>
<evidence type="ECO:0000256" key="2">
    <source>
        <dbReference type="ARBA" id="ARBA00022475"/>
    </source>
</evidence>
<dbReference type="Pfam" id="PF02706">
    <property type="entry name" value="Wzz"/>
    <property type="match status" value="1"/>
</dbReference>
<evidence type="ECO:0000259" key="8">
    <source>
        <dbReference type="Pfam" id="PF02706"/>
    </source>
</evidence>
<sequence>MDFGYYWKIFRRRLPYLVILAAFGAALGVAVALTLRPVYESKATLIVESEQIPGNLAATTVQTGEMEALQIIRQRILSREVLLELSNRLNIYSAADAMSPDEKVTDMRARIGIVTVGGQNTRGPRDATIVTVSFSANSARLAAETANEIVTLILQQNVEMRTAVARQTLDFFTQEVKRLEAELSRVSAQILEFQENNLESLPESLDFRRGQQAALQERQVQLEREKTALQERRERLVTLFQATGRTNMSASGIAAAAPRSPEEARLADLRAQHTQLSAVLSDNNPRMAVLRSQIAAAEEALARRPASPPPDSQEGSALPQLETSLFDIQMADLDAQIAYIETQQSSAETRMEEIRQTIEQTPANAITLASLERTHANLQQQYNTAVANKARAETGSMIESMSRGQRISVVEQAVPPSRPTSPNRPLISAVGLTGGLTLGLLLVALMEVTNSAVRRPKDIRAGLGIETFATIPYMVTQREHLRRRTITLSAALVLMVGIPGGLWYIDQHVTPLQSVVERVLDKVNLGHLI</sequence>
<gene>
    <name evidence="9" type="ORF">IQ782_26655</name>
</gene>
<keyword evidence="6" id="KW-0175">Coiled coil</keyword>
<dbReference type="PANTHER" id="PTHR32309:SF13">
    <property type="entry name" value="FERRIC ENTEROBACTIN TRANSPORT PROTEIN FEPE"/>
    <property type="match status" value="1"/>
</dbReference>
<dbReference type="PANTHER" id="PTHR32309">
    <property type="entry name" value="TYROSINE-PROTEIN KINASE"/>
    <property type="match status" value="1"/>
</dbReference>
<dbReference type="Proteomes" id="UP000607796">
    <property type="component" value="Unassembled WGS sequence"/>
</dbReference>
<keyword evidence="4 7" id="KW-1133">Transmembrane helix</keyword>
<keyword evidence="5 7" id="KW-0472">Membrane</keyword>
<feature type="domain" description="Polysaccharide chain length determinant N-terminal" evidence="8">
    <location>
        <begin position="2"/>
        <end position="87"/>
    </location>
</feature>
<feature type="transmembrane region" description="Helical" evidence="7">
    <location>
        <begin position="486"/>
        <end position="505"/>
    </location>
</feature>
<evidence type="ECO:0000256" key="6">
    <source>
        <dbReference type="SAM" id="Coils"/>
    </source>
</evidence>
<dbReference type="EMBL" id="JADFFK010000033">
    <property type="protein sequence ID" value="MBE9640440.1"/>
    <property type="molecule type" value="Genomic_DNA"/>
</dbReference>
<evidence type="ECO:0000256" key="3">
    <source>
        <dbReference type="ARBA" id="ARBA00022692"/>
    </source>
</evidence>
<reference evidence="9 10" key="1">
    <citation type="journal article" date="2021" name="Int. J. Syst. Evol. Microbiol.">
        <title>Salipiger mangrovisoli sp. nov., isolated from mangrove soil and the proposal for the reclassification of Paraphaeobacter pallidus as Salipiger pallidus comb. nov.</title>
        <authorList>
            <person name="Du J."/>
            <person name="Liu Y."/>
            <person name="Pei T."/>
            <person name="Deng M.R."/>
            <person name="Zhu H."/>
        </authorList>
    </citation>
    <scope>NUCLEOTIDE SEQUENCE [LARGE SCALE GENOMIC DNA]</scope>
    <source>
        <strain evidence="9 10">6D45A</strain>
    </source>
</reference>
<evidence type="ECO:0000256" key="4">
    <source>
        <dbReference type="ARBA" id="ARBA00022989"/>
    </source>
</evidence>
<evidence type="ECO:0000256" key="5">
    <source>
        <dbReference type="ARBA" id="ARBA00023136"/>
    </source>
</evidence>
<accession>A0ABR9X9Z5</accession>
<protein>
    <submittedName>
        <fullName evidence="9">Lipopolysaccharide biosynthesis protein</fullName>
    </submittedName>
</protein>
<evidence type="ECO:0000256" key="7">
    <source>
        <dbReference type="SAM" id="Phobius"/>
    </source>
</evidence>
<feature type="coiled-coil region" evidence="6">
    <location>
        <begin position="162"/>
        <end position="239"/>
    </location>
</feature>
<comment type="subcellular location">
    <subcellularLocation>
        <location evidence="1">Cell membrane</location>
        <topology evidence="1">Multi-pass membrane protein</topology>
    </subcellularLocation>
</comment>
<dbReference type="RefSeq" id="WP_194137710.1">
    <property type="nucleotide sequence ID" value="NZ_JADFFK010000033.1"/>
</dbReference>
<comment type="caution">
    <text evidence="9">The sequence shown here is derived from an EMBL/GenBank/DDBJ whole genome shotgun (WGS) entry which is preliminary data.</text>
</comment>